<dbReference type="RefSeq" id="WP_006037448.1">
    <property type="nucleotide sequence ID" value="NZ_AEDD01000003.1"/>
</dbReference>
<evidence type="ECO:0000313" key="3">
    <source>
        <dbReference type="Proteomes" id="UP000005387"/>
    </source>
</evidence>
<dbReference type="STRING" id="717606.PaecuDRAFT_1437"/>
<protein>
    <submittedName>
        <fullName evidence="2">Uncharacterized protein</fullName>
    </submittedName>
</protein>
<reference evidence="2 3" key="1">
    <citation type="submission" date="2010-07" db="EMBL/GenBank/DDBJ databases">
        <title>The draft genome of Paenibacillus curdlanolyticus YK9.</title>
        <authorList>
            <consortium name="US DOE Joint Genome Institute (JGI-PGF)"/>
            <person name="Lucas S."/>
            <person name="Copeland A."/>
            <person name="Lapidus A."/>
            <person name="Cheng J.-F."/>
            <person name="Bruce D."/>
            <person name="Goodwin L."/>
            <person name="Pitluck S."/>
            <person name="Land M.L."/>
            <person name="Hauser L."/>
            <person name="Chang Y.-J."/>
            <person name="Jeffries C."/>
            <person name="Anderson I.J."/>
            <person name="Johnson E."/>
            <person name="Loganathan U."/>
            <person name="Mulhopadhyay B."/>
            <person name="Kyrpides N."/>
            <person name="Woyke T.J."/>
        </authorList>
    </citation>
    <scope>NUCLEOTIDE SEQUENCE [LARGE SCALE GENOMIC DNA]</scope>
    <source>
        <strain evidence="2 3">YK9</strain>
    </source>
</reference>
<gene>
    <name evidence="2" type="ORF">PaecuDRAFT_1437</name>
</gene>
<dbReference type="AlphaFoldDB" id="E0I713"/>
<organism evidence="2 3">
    <name type="scientific">Paenibacillus curdlanolyticus YK9</name>
    <dbReference type="NCBI Taxonomy" id="717606"/>
    <lineage>
        <taxon>Bacteria</taxon>
        <taxon>Bacillati</taxon>
        <taxon>Bacillota</taxon>
        <taxon>Bacilli</taxon>
        <taxon>Bacillales</taxon>
        <taxon>Paenibacillaceae</taxon>
        <taxon>Paenibacillus</taxon>
    </lineage>
</organism>
<evidence type="ECO:0000313" key="2">
    <source>
        <dbReference type="EMBL" id="EFM11829.1"/>
    </source>
</evidence>
<sequence>MTVLLLITVVLIYEQVVGGNDGATEQLKQSGEHMGGSIRRMSP</sequence>
<proteinExistence type="predicted"/>
<feature type="region of interest" description="Disordered" evidence="1">
    <location>
        <begin position="23"/>
        <end position="43"/>
    </location>
</feature>
<dbReference type="Proteomes" id="UP000005387">
    <property type="component" value="Unassembled WGS sequence"/>
</dbReference>
<accession>E0I713</accession>
<dbReference type="EMBL" id="AEDD01000003">
    <property type="protein sequence ID" value="EFM11829.1"/>
    <property type="molecule type" value="Genomic_DNA"/>
</dbReference>
<keyword evidence="3" id="KW-1185">Reference proteome</keyword>
<name>E0I713_9BACL</name>
<evidence type="ECO:0000256" key="1">
    <source>
        <dbReference type="SAM" id="MobiDB-lite"/>
    </source>
</evidence>